<dbReference type="EMBL" id="CP004387">
    <property type="protein sequence ID" value="AJD49634.1"/>
    <property type="molecule type" value="Genomic_DNA"/>
</dbReference>
<evidence type="ECO:0000313" key="2">
    <source>
        <dbReference type="EMBL" id="AJD49634.1"/>
    </source>
</evidence>
<dbReference type="HOGENOM" id="CLU_1718392_0_0_6"/>
<dbReference type="STRING" id="391936.S7S_16110"/>
<evidence type="ECO:0008006" key="4">
    <source>
        <dbReference type="Google" id="ProtNLM"/>
    </source>
</evidence>
<evidence type="ECO:0000256" key="1">
    <source>
        <dbReference type="SAM" id="Phobius"/>
    </source>
</evidence>
<dbReference type="RefSeq" id="WP_008733292.1">
    <property type="nucleotide sequence ID" value="NZ_CP004387.1"/>
</dbReference>
<dbReference type="KEGG" id="apac:S7S_16110"/>
<proteinExistence type="predicted"/>
<name>A0A0B4XMN5_9GAMM</name>
<feature type="transmembrane region" description="Helical" evidence="1">
    <location>
        <begin position="6"/>
        <end position="28"/>
    </location>
</feature>
<gene>
    <name evidence="2" type="ORF">S7S_16110</name>
</gene>
<feature type="transmembrane region" description="Helical" evidence="1">
    <location>
        <begin position="118"/>
        <end position="145"/>
    </location>
</feature>
<dbReference type="Proteomes" id="UP000006764">
    <property type="component" value="Chromosome"/>
</dbReference>
<keyword evidence="3" id="KW-1185">Reference proteome</keyword>
<protein>
    <recommendedName>
        <fullName evidence="4">Integral membrane protein</fullName>
    </recommendedName>
</protein>
<keyword evidence="1" id="KW-1133">Transmembrane helix</keyword>
<feature type="transmembrane region" description="Helical" evidence="1">
    <location>
        <begin position="74"/>
        <end position="97"/>
    </location>
</feature>
<feature type="transmembrane region" description="Helical" evidence="1">
    <location>
        <begin position="49"/>
        <end position="68"/>
    </location>
</feature>
<evidence type="ECO:0000313" key="3">
    <source>
        <dbReference type="Proteomes" id="UP000006764"/>
    </source>
</evidence>
<keyword evidence="1" id="KW-0812">Transmembrane</keyword>
<keyword evidence="1" id="KW-0472">Membrane</keyword>
<reference evidence="2 3" key="1">
    <citation type="journal article" date="2012" name="J. Bacteriol.">
        <title>Genome sequence of an alkane-degrading bacterium, Alcanivorax pacificus type strain W11-5, isolated from deep sea sediment.</title>
        <authorList>
            <person name="Lai Q."/>
            <person name="Shao Z."/>
        </authorList>
    </citation>
    <scope>NUCLEOTIDE SEQUENCE [LARGE SCALE GENOMIC DNA]</scope>
    <source>
        <strain evidence="2 3">W11-5</strain>
    </source>
</reference>
<sequence length="146" mass="15957">MPAAEILATLAAGGFFLTGLLTGVWKYLQIHQSERGEAHPYVNIAHRTALLYSFACLLLVHFTQLSQLDGTLELLAVAAQVLFFALAVLSYVLHGWLGDTDNQLRRPFVLSRWRVPGVMMGGFMTLLIIGEIGGFLVLFAGVILAL</sequence>
<accession>A0A0B4XMN5</accession>
<dbReference type="AlphaFoldDB" id="A0A0B4XMN5"/>
<dbReference type="OrthoDB" id="345818at2"/>
<organism evidence="2 3">
    <name type="scientific">Isoalcanivorax pacificus W11-5</name>
    <dbReference type="NCBI Taxonomy" id="391936"/>
    <lineage>
        <taxon>Bacteria</taxon>
        <taxon>Pseudomonadati</taxon>
        <taxon>Pseudomonadota</taxon>
        <taxon>Gammaproteobacteria</taxon>
        <taxon>Oceanospirillales</taxon>
        <taxon>Alcanivoracaceae</taxon>
        <taxon>Isoalcanivorax</taxon>
    </lineage>
</organism>